<dbReference type="SMART" id="SM00862">
    <property type="entry name" value="Trans_reg_C"/>
    <property type="match status" value="1"/>
</dbReference>
<evidence type="ECO:0000259" key="8">
    <source>
        <dbReference type="PROSITE" id="PS50110"/>
    </source>
</evidence>
<dbReference type="KEGG" id="ptx:ABW99_04765"/>
<evidence type="ECO:0000256" key="5">
    <source>
        <dbReference type="ARBA" id="ARBA00023163"/>
    </source>
</evidence>
<dbReference type="InterPro" id="IPR039420">
    <property type="entry name" value="WalR-like"/>
</dbReference>
<dbReference type="InterPro" id="IPR036388">
    <property type="entry name" value="WH-like_DNA-bd_sf"/>
</dbReference>
<keyword evidence="2" id="KW-0902">Two-component regulatory system</keyword>
<dbReference type="GO" id="GO:0000976">
    <property type="term" value="F:transcription cis-regulatory region binding"/>
    <property type="evidence" value="ECO:0007669"/>
    <property type="project" value="TreeGrafter"/>
</dbReference>
<dbReference type="FunFam" id="3.40.50.2300:FF:000002">
    <property type="entry name" value="DNA-binding response regulator PhoP"/>
    <property type="match status" value="1"/>
</dbReference>
<dbReference type="AlphaFoldDB" id="A0A0G3ESG1"/>
<feature type="modified residue" description="4-aspartylphosphate" evidence="6">
    <location>
        <position position="51"/>
    </location>
</feature>
<dbReference type="SMART" id="SM00448">
    <property type="entry name" value="REC"/>
    <property type="match status" value="1"/>
</dbReference>
<evidence type="ECO:0000256" key="3">
    <source>
        <dbReference type="ARBA" id="ARBA00023015"/>
    </source>
</evidence>
<dbReference type="GO" id="GO:0005829">
    <property type="term" value="C:cytosol"/>
    <property type="evidence" value="ECO:0007669"/>
    <property type="project" value="TreeGrafter"/>
</dbReference>
<dbReference type="Pfam" id="PF00486">
    <property type="entry name" value="Trans_reg_C"/>
    <property type="match status" value="1"/>
</dbReference>
<dbReference type="GO" id="GO:0032993">
    <property type="term" value="C:protein-DNA complex"/>
    <property type="evidence" value="ECO:0007669"/>
    <property type="project" value="TreeGrafter"/>
</dbReference>
<keyword evidence="3" id="KW-0805">Transcription regulation</keyword>
<dbReference type="EMBL" id="CP011568">
    <property type="protein sequence ID" value="AKJ67641.1"/>
    <property type="molecule type" value="Genomic_DNA"/>
</dbReference>
<keyword evidence="11" id="KW-1185">Reference proteome</keyword>
<keyword evidence="5" id="KW-0804">Transcription</keyword>
<dbReference type="Proteomes" id="UP000036700">
    <property type="component" value="Chromosome"/>
</dbReference>
<accession>A0A0G3ESG1</accession>
<dbReference type="Gene3D" id="6.10.250.690">
    <property type="match status" value="1"/>
</dbReference>
<reference evidence="11" key="1">
    <citation type="submission" date="2015-06" db="EMBL/GenBank/DDBJ databases">
        <authorList>
            <person name="Lim Y.L."/>
            <person name="Ee R."/>
            <person name="Yong D."/>
            <person name="How K.Y."/>
            <person name="Yin W.F."/>
            <person name="Chan K.G."/>
        </authorList>
    </citation>
    <scope>NUCLEOTIDE SEQUENCE [LARGE SCALE GENOMIC DNA]</scope>
    <source>
        <strain evidence="11">DSM 25325</strain>
    </source>
</reference>
<sequence length="227" mass="25612">MKLLLVEDNLELALWLSKALHAERFSVDCVHDGADAIWHLDQSQYDLLLLDLRLPSMDGRSVLRRMRRRRNDMPVLVLTANAALDIKVDCLDLGADDYVVKPFEMPELVARIRALIRRNSRSGQSLVQCADLQFDLNTHEFNAAGQPLELTPREQRVLEALILRQGQTVTKAQLMLSVFELGADAGENAIETYVHRLRRKLSASRVRILTLRGLGYLLRDAGSGSLT</sequence>
<evidence type="ECO:0000313" key="10">
    <source>
        <dbReference type="EMBL" id="AKJ67641.1"/>
    </source>
</evidence>
<gene>
    <name evidence="10" type="ORF">ABW99_04765</name>
</gene>
<dbReference type="STRING" id="445709.ABW99_04765"/>
<dbReference type="GO" id="GO:0006355">
    <property type="term" value="P:regulation of DNA-templated transcription"/>
    <property type="evidence" value="ECO:0007669"/>
    <property type="project" value="InterPro"/>
</dbReference>
<dbReference type="CDD" id="cd00383">
    <property type="entry name" value="trans_reg_C"/>
    <property type="match status" value="1"/>
</dbReference>
<dbReference type="InterPro" id="IPR011006">
    <property type="entry name" value="CheY-like_superfamily"/>
</dbReference>
<dbReference type="PATRIC" id="fig|445709.3.peg.1021"/>
<dbReference type="Gene3D" id="3.40.50.2300">
    <property type="match status" value="1"/>
</dbReference>
<dbReference type="PANTHER" id="PTHR48111:SF67">
    <property type="entry name" value="TRANSCRIPTIONAL REGULATORY PROTEIN TCTD"/>
    <property type="match status" value="1"/>
</dbReference>
<evidence type="ECO:0000313" key="11">
    <source>
        <dbReference type="Proteomes" id="UP000036700"/>
    </source>
</evidence>
<organism evidence="10 11">
    <name type="scientific">Pandoraea thiooxydans</name>
    <dbReference type="NCBI Taxonomy" id="445709"/>
    <lineage>
        <taxon>Bacteria</taxon>
        <taxon>Pseudomonadati</taxon>
        <taxon>Pseudomonadota</taxon>
        <taxon>Betaproteobacteria</taxon>
        <taxon>Burkholderiales</taxon>
        <taxon>Burkholderiaceae</taxon>
        <taxon>Pandoraea</taxon>
    </lineage>
</organism>
<dbReference type="PANTHER" id="PTHR48111">
    <property type="entry name" value="REGULATOR OF RPOS"/>
    <property type="match status" value="1"/>
</dbReference>
<evidence type="ECO:0000256" key="4">
    <source>
        <dbReference type="ARBA" id="ARBA00023125"/>
    </source>
</evidence>
<proteinExistence type="predicted"/>
<feature type="domain" description="OmpR/PhoB-type" evidence="9">
    <location>
        <begin position="124"/>
        <end position="220"/>
    </location>
</feature>
<dbReference type="OrthoDB" id="9802426at2"/>
<dbReference type="SUPFAM" id="SSF52172">
    <property type="entry name" value="CheY-like"/>
    <property type="match status" value="1"/>
</dbReference>
<keyword evidence="1 6" id="KW-0597">Phosphoprotein</keyword>
<keyword evidence="4 7" id="KW-0238">DNA-binding</keyword>
<evidence type="ECO:0000256" key="7">
    <source>
        <dbReference type="PROSITE-ProRule" id="PRU01091"/>
    </source>
</evidence>
<name>A0A0G3ESG1_9BURK</name>
<dbReference type="Pfam" id="PF00072">
    <property type="entry name" value="Response_reg"/>
    <property type="match status" value="1"/>
</dbReference>
<feature type="domain" description="Response regulatory" evidence="8">
    <location>
        <begin position="2"/>
        <end position="116"/>
    </location>
</feature>
<feature type="DNA-binding region" description="OmpR/PhoB-type" evidence="7">
    <location>
        <begin position="124"/>
        <end position="220"/>
    </location>
</feature>
<evidence type="ECO:0000256" key="1">
    <source>
        <dbReference type="ARBA" id="ARBA00022553"/>
    </source>
</evidence>
<dbReference type="InterPro" id="IPR001789">
    <property type="entry name" value="Sig_transdc_resp-reg_receiver"/>
</dbReference>
<dbReference type="RefSeq" id="WP_047213302.1">
    <property type="nucleotide sequence ID" value="NZ_CP011568.3"/>
</dbReference>
<dbReference type="PROSITE" id="PS50110">
    <property type="entry name" value="RESPONSE_REGULATORY"/>
    <property type="match status" value="1"/>
</dbReference>
<protein>
    <submittedName>
        <fullName evidence="10">Two-component system response regulator</fullName>
    </submittedName>
</protein>
<dbReference type="Gene3D" id="1.10.10.10">
    <property type="entry name" value="Winged helix-like DNA-binding domain superfamily/Winged helix DNA-binding domain"/>
    <property type="match status" value="1"/>
</dbReference>
<evidence type="ECO:0000259" key="9">
    <source>
        <dbReference type="PROSITE" id="PS51755"/>
    </source>
</evidence>
<evidence type="ECO:0000256" key="2">
    <source>
        <dbReference type="ARBA" id="ARBA00023012"/>
    </source>
</evidence>
<evidence type="ECO:0000256" key="6">
    <source>
        <dbReference type="PROSITE-ProRule" id="PRU00169"/>
    </source>
</evidence>
<dbReference type="GO" id="GO:0000156">
    <property type="term" value="F:phosphorelay response regulator activity"/>
    <property type="evidence" value="ECO:0007669"/>
    <property type="project" value="TreeGrafter"/>
</dbReference>
<dbReference type="PROSITE" id="PS51755">
    <property type="entry name" value="OMPR_PHOB"/>
    <property type="match status" value="1"/>
</dbReference>
<dbReference type="InterPro" id="IPR001867">
    <property type="entry name" value="OmpR/PhoB-type_DNA-bd"/>
</dbReference>